<feature type="domain" description="PH" evidence="1">
    <location>
        <begin position="428"/>
        <end position="576"/>
    </location>
</feature>
<dbReference type="FunCoup" id="K0KP28">
    <property type="interactions" value="13"/>
</dbReference>
<reference evidence="2 3" key="1">
    <citation type="journal article" date="2012" name="Eukaryot. Cell">
        <title>Draft genome sequence of Wickerhamomyces ciferrii NRRL Y-1031 F-60-10.</title>
        <authorList>
            <person name="Schneider J."/>
            <person name="Andrea H."/>
            <person name="Blom J."/>
            <person name="Jaenicke S."/>
            <person name="Ruckert C."/>
            <person name="Schorsch C."/>
            <person name="Szczepanowski R."/>
            <person name="Farwick M."/>
            <person name="Goesmann A."/>
            <person name="Puhler A."/>
            <person name="Schaffer S."/>
            <person name="Tauch A."/>
            <person name="Kohler T."/>
            <person name="Brinkrolf K."/>
        </authorList>
    </citation>
    <scope>NUCLEOTIDE SEQUENCE [LARGE SCALE GENOMIC DNA]</scope>
    <source>
        <strain evidence="3">ATCC 14091 / BCRC 22168 / CBS 111 / JCM 3599 / NBRC 0793 / NRRL Y-1031 F-60-10</strain>
    </source>
</reference>
<dbReference type="InterPro" id="IPR011993">
    <property type="entry name" value="PH-like_dom_sf"/>
</dbReference>
<sequence>MSNTPSAKAIEQVLEKQRAKGKSLDESISYQLSIDLKNHLINKSQDSLKSIILLANVLRLSKPNELFTQILDYQIFNGIFQNLTKSTPSEYILSVFTIINLLIKGDLLGNVDQQEYLPNFLRALDDNLGFLKILSTKLYTENVDLIIKSLDFLNNYLNLNHGKLYTMEYLINFFFNLQKTEFNSILINILQDQRFKQLLNTSIKNLNHSFLNTLNLLNSLKIDQSSQLQITLINETQILSFSNEKKQNQQFILTNYSVLQLIDFYFFSQSSNISFKKSYQEQILFNNNKENYFPLIQISTKITSLLLNIFQQDSDYENLTKISIFLRDLLHFNLISKFLEIWNESNSQKDELNNLLPLIEILLKIINDEFQNDELHIIDKILSIFKKISYQDLREYQLNSIKNLNLNSTLNEINSFDKILQNQVFDFIKNQRFLQLSKGAWVYSSLPNFQSITPTQQEGQEGNNEGTNYFFIILSPNFKNLLFKEYKFKTQNLPDIDKSGIPIEISSISSFKIEEIQQSDPTTSTHGPNNRFINLVEKSIINKITLINRKNKPLFTFFAKKEDSFNYLDALNLLLGHYDNLSDELTYQINKLFKIRKSVQLLNFNYEESNVVNNDEVGDDVYDLDNLEKLASNFYYS</sequence>
<evidence type="ECO:0000313" key="3">
    <source>
        <dbReference type="Proteomes" id="UP000009328"/>
    </source>
</evidence>
<accession>K0KP28</accession>
<dbReference type="InterPro" id="IPR001849">
    <property type="entry name" value="PH_domain"/>
</dbReference>
<evidence type="ECO:0000259" key="1">
    <source>
        <dbReference type="Pfam" id="PF16457"/>
    </source>
</evidence>
<gene>
    <name evidence="2" type="ORF">BN7_2691</name>
</gene>
<comment type="caution">
    <text evidence="2">The sequence shown here is derived from an EMBL/GenBank/DDBJ whole genome shotgun (WGS) entry which is preliminary data.</text>
</comment>
<evidence type="ECO:0000313" key="2">
    <source>
        <dbReference type="EMBL" id="CCH43144.1"/>
    </source>
</evidence>
<dbReference type="AlphaFoldDB" id="K0KP28"/>
<dbReference type="eggNOG" id="ENOG502R0G6">
    <property type="taxonomic scope" value="Eukaryota"/>
</dbReference>
<keyword evidence="3" id="KW-1185">Reference proteome</keyword>
<dbReference type="STRING" id="1206466.K0KP28"/>
<dbReference type="Pfam" id="PF16457">
    <property type="entry name" value="PH_12"/>
    <property type="match status" value="1"/>
</dbReference>
<dbReference type="Proteomes" id="UP000009328">
    <property type="component" value="Unassembled WGS sequence"/>
</dbReference>
<dbReference type="Gene3D" id="2.30.29.30">
    <property type="entry name" value="Pleckstrin-homology domain (PH domain)/Phosphotyrosine-binding domain (PTB)"/>
    <property type="match status" value="1"/>
</dbReference>
<dbReference type="EMBL" id="CAIF01000068">
    <property type="protein sequence ID" value="CCH43144.1"/>
    <property type="molecule type" value="Genomic_DNA"/>
</dbReference>
<organism evidence="2 3">
    <name type="scientific">Wickerhamomyces ciferrii (strain ATCC 14091 / BCRC 22168 / CBS 111 / JCM 3599 / NBRC 0793 / NRRL Y-1031 F-60-10)</name>
    <name type="common">Yeast</name>
    <name type="synonym">Pichia ciferrii</name>
    <dbReference type="NCBI Taxonomy" id="1206466"/>
    <lineage>
        <taxon>Eukaryota</taxon>
        <taxon>Fungi</taxon>
        <taxon>Dikarya</taxon>
        <taxon>Ascomycota</taxon>
        <taxon>Saccharomycotina</taxon>
        <taxon>Saccharomycetes</taxon>
        <taxon>Phaffomycetales</taxon>
        <taxon>Wickerhamomycetaceae</taxon>
        <taxon>Wickerhamomyces</taxon>
    </lineage>
</organism>
<proteinExistence type="predicted"/>
<protein>
    <recommendedName>
        <fullName evidence="1">PH domain-containing protein</fullName>
    </recommendedName>
</protein>
<dbReference type="HOGENOM" id="CLU_425916_0_0_1"/>
<dbReference type="InParanoid" id="K0KP28"/>
<name>K0KP28_WICCF</name>